<dbReference type="InterPro" id="IPR003838">
    <property type="entry name" value="ABC3_permease_C"/>
</dbReference>
<gene>
    <name evidence="10" type="ORF">ENS59_14590</name>
</gene>
<dbReference type="EMBL" id="DSVL01000448">
    <property type="protein sequence ID" value="HFH30713.1"/>
    <property type="molecule type" value="Genomic_DNA"/>
</dbReference>
<comment type="similarity">
    <text evidence="2">Belongs to the ABC-4 integral membrane protein family. LolC/E subfamily.</text>
</comment>
<feature type="transmembrane region" description="Helical" evidence="7">
    <location>
        <begin position="382"/>
        <end position="404"/>
    </location>
</feature>
<comment type="subcellular location">
    <subcellularLocation>
        <location evidence="1">Cell membrane</location>
        <topology evidence="1">Multi-pass membrane protein</topology>
    </subcellularLocation>
</comment>
<feature type="domain" description="ABC3 transporter permease C-terminal" evidence="8">
    <location>
        <begin position="272"/>
        <end position="415"/>
    </location>
</feature>
<keyword evidence="3" id="KW-1003">Cell membrane</keyword>
<dbReference type="Pfam" id="PF02687">
    <property type="entry name" value="FtsX"/>
    <property type="match status" value="1"/>
</dbReference>
<feature type="transmembrane region" description="Helical" evidence="7">
    <location>
        <begin position="350"/>
        <end position="370"/>
    </location>
</feature>
<feature type="domain" description="MacB-like periplasmic core" evidence="9">
    <location>
        <begin position="28"/>
        <end position="229"/>
    </location>
</feature>
<dbReference type="PANTHER" id="PTHR30489">
    <property type="entry name" value="LIPOPROTEIN-RELEASING SYSTEM TRANSMEMBRANE PROTEIN LOLE"/>
    <property type="match status" value="1"/>
</dbReference>
<evidence type="ECO:0000259" key="8">
    <source>
        <dbReference type="Pfam" id="PF02687"/>
    </source>
</evidence>
<name>A0A7C3EBA0_9SPIR</name>
<keyword evidence="6 7" id="KW-0472">Membrane</keyword>
<keyword evidence="4 7" id="KW-0812">Transmembrane</keyword>
<dbReference type="GO" id="GO:0044874">
    <property type="term" value="P:lipoprotein localization to outer membrane"/>
    <property type="evidence" value="ECO:0007669"/>
    <property type="project" value="TreeGrafter"/>
</dbReference>
<feature type="transmembrane region" description="Helical" evidence="7">
    <location>
        <begin position="314"/>
        <end position="338"/>
    </location>
</feature>
<comment type="caution">
    <text evidence="10">The sequence shown here is derived from an EMBL/GenBank/DDBJ whole genome shotgun (WGS) entry which is preliminary data.</text>
</comment>
<evidence type="ECO:0000256" key="3">
    <source>
        <dbReference type="ARBA" id="ARBA00022475"/>
    </source>
</evidence>
<feature type="transmembrane region" description="Helical" evidence="7">
    <location>
        <begin position="24"/>
        <end position="46"/>
    </location>
</feature>
<reference evidence="10" key="1">
    <citation type="journal article" date="2020" name="mSystems">
        <title>Genome- and Community-Level Interaction Insights into Carbon Utilization and Element Cycling Functions of Hydrothermarchaeota in Hydrothermal Sediment.</title>
        <authorList>
            <person name="Zhou Z."/>
            <person name="Liu Y."/>
            <person name="Xu W."/>
            <person name="Pan J."/>
            <person name="Luo Z.H."/>
            <person name="Li M."/>
        </authorList>
    </citation>
    <scope>NUCLEOTIDE SEQUENCE [LARGE SCALE GENOMIC DNA]</scope>
    <source>
        <strain evidence="10">SpSt-503</strain>
    </source>
</reference>
<evidence type="ECO:0000256" key="7">
    <source>
        <dbReference type="SAM" id="Phobius"/>
    </source>
</evidence>
<sequence>MKQRVRFFIALRYLLGRSPEGDRYLRGAALGIAISMMPIMVTLIVSDGMIQGITNRYLELGTGHLQVYSYMPGADEVSVLIPHLQDIPGIRMISPERDGMGILVGPKGKTGATLRSVSEDFLQYPGTKQYLSVRAGELSLGSSRNCLIGTKVAEAIGAKPGDTIRLMTVRSTDTGTMIPRITPLTVRGIVSSGYRELDALWCFIPYDLGRSILASDTSRSFLVIKTEDPYKGLEDSAAQIQERLGDSAGVYSWKELQATQFQSFESTRQMLILIMAIIVLVAAVNVASATSMLVIERRREIAILKSYGARPGDISALFALGAGITGLLGALVGIAFGLGIGYTINEIIHGLEFVLSLLAGLFNGGPVVILNPSYYLERIPIVVNWSMVGLLFGLTVMASMLAALGSARRAGKLSPVEILQKY</sequence>
<organism evidence="10">
    <name type="scientific">Gracilinema caldarium</name>
    <dbReference type="NCBI Taxonomy" id="215591"/>
    <lineage>
        <taxon>Bacteria</taxon>
        <taxon>Pseudomonadati</taxon>
        <taxon>Spirochaetota</taxon>
        <taxon>Spirochaetia</taxon>
        <taxon>Spirochaetales</taxon>
        <taxon>Breznakiellaceae</taxon>
        <taxon>Gracilinema</taxon>
    </lineage>
</organism>
<feature type="transmembrane region" description="Helical" evidence="7">
    <location>
        <begin position="270"/>
        <end position="294"/>
    </location>
</feature>
<proteinExistence type="inferred from homology"/>
<dbReference type="Pfam" id="PF12704">
    <property type="entry name" value="MacB_PCD"/>
    <property type="match status" value="1"/>
</dbReference>
<evidence type="ECO:0000313" key="10">
    <source>
        <dbReference type="EMBL" id="HFH30713.1"/>
    </source>
</evidence>
<dbReference type="InterPro" id="IPR051447">
    <property type="entry name" value="Lipoprotein-release_system"/>
</dbReference>
<dbReference type="AlphaFoldDB" id="A0A7C3EBA0"/>
<evidence type="ECO:0000256" key="6">
    <source>
        <dbReference type="ARBA" id="ARBA00023136"/>
    </source>
</evidence>
<dbReference type="PANTHER" id="PTHR30489:SF0">
    <property type="entry name" value="LIPOPROTEIN-RELEASING SYSTEM TRANSMEMBRANE PROTEIN LOLE"/>
    <property type="match status" value="1"/>
</dbReference>
<keyword evidence="5 7" id="KW-1133">Transmembrane helix</keyword>
<evidence type="ECO:0000256" key="1">
    <source>
        <dbReference type="ARBA" id="ARBA00004651"/>
    </source>
</evidence>
<dbReference type="InterPro" id="IPR025857">
    <property type="entry name" value="MacB_PCD"/>
</dbReference>
<accession>A0A7C3EBA0</accession>
<dbReference type="GO" id="GO:0098797">
    <property type="term" value="C:plasma membrane protein complex"/>
    <property type="evidence" value="ECO:0007669"/>
    <property type="project" value="TreeGrafter"/>
</dbReference>
<evidence type="ECO:0000256" key="4">
    <source>
        <dbReference type="ARBA" id="ARBA00022692"/>
    </source>
</evidence>
<protein>
    <submittedName>
        <fullName evidence="10">ABC transporter permease</fullName>
    </submittedName>
</protein>
<evidence type="ECO:0000256" key="2">
    <source>
        <dbReference type="ARBA" id="ARBA00005236"/>
    </source>
</evidence>
<evidence type="ECO:0000259" key="9">
    <source>
        <dbReference type="Pfam" id="PF12704"/>
    </source>
</evidence>
<evidence type="ECO:0000256" key="5">
    <source>
        <dbReference type="ARBA" id="ARBA00022989"/>
    </source>
</evidence>